<feature type="non-terminal residue" evidence="1">
    <location>
        <position position="1"/>
    </location>
</feature>
<keyword evidence="2" id="KW-1185">Reference proteome</keyword>
<dbReference type="OrthoDB" id="10408931at2759"/>
<reference evidence="1" key="1">
    <citation type="submission" date="2021-02" db="EMBL/GenBank/DDBJ databases">
        <authorList>
            <person name="Dougan E. K."/>
            <person name="Rhodes N."/>
            <person name="Thang M."/>
            <person name="Chan C."/>
        </authorList>
    </citation>
    <scope>NUCLEOTIDE SEQUENCE</scope>
</reference>
<name>A0A813BVR6_9DINO</name>
<dbReference type="EMBL" id="CAJNJA010080397">
    <property type="protein sequence ID" value="CAE7927492.1"/>
    <property type="molecule type" value="Genomic_DNA"/>
</dbReference>
<sequence>PVPAERIGAGALLDGKRVSIAWRCSCMWLRTAKSRAWMRECHRFDSKLGTSDAVDIASRTCERPWVRLGAMSTTGRARKTSGANHGLCLLCVVQASSIQQTRQVLNMLLWPPLLVLFVVERVVDAWDVNGAWQLCIGMVCRSRPLDVSSDPDRCSEFDRRKFAVGSGALCLSQGSCKRKCSERADCHHVQTYVNEEVCYLKPLACEAEDHWYADQEYFAFVKSERTVGCPEQPLSIPPSTLATTAAPVMKPDGEELAPDSARARAQRVLGLLLLGPAGEARQEHSATRHGGVCEPLLGHHMRFRTNGFTGDSARECYLHDVRRATCEGRSGWPSTKLLHAACEGSTVREAGRSEGDST</sequence>
<dbReference type="AlphaFoldDB" id="A0A813BVR6"/>
<evidence type="ECO:0000313" key="2">
    <source>
        <dbReference type="Proteomes" id="UP000601435"/>
    </source>
</evidence>
<organism evidence="1 2">
    <name type="scientific">Symbiodinium necroappetens</name>
    <dbReference type="NCBI Taxonomy" id="1628268"/>
    <lineage>
        <taxon>Eukaryota</taxon>
        <taxon>Sar</taxon>
        <taxon>Alveolata</taxon>
        <taxon>Dinophyceae</taxon>
        <taxon>Suessiales</taxon>
        <taxon>Symbiodiniaceae</taxon>
        <taxon>Symbiodinium</taxon>
    </lineage>
</organism>
<accession>A0A813BVR6</accession>
<dbReference type="Proteomes" id="UP000601435">
    <property type="component" value="Unassembled WGS sequence"/>
</dbReference>
<protein>
    <submittedName>
        <fullName evidence="1">Uncharacterized protein</fullName>
    </submittedName>
</protein>
<comment type="caution">
    <text evidence="1">The sequence shown here is derived from an EMBL/GenBank/DDBJ whole genome shotgun (WGS) entry which is preliminary data.</text>
</comment>
<proteinExistence type="predicted"/>
<evidence type="ECO:0000313" key="1">
    <source>
        <dbReference type="EMBL" id="CAE7927492.1"/>
    </source>
</evidence>
<gene>
    <name evidence="1" type="ORF">SNEC2469_LOCUS32163</name>
</gene>